<evidence type="ECO:0000256" key="3">
    <source>
        <dbReference type="ARBA" id="ARBA00022989"/>
    </source>
</evidence>
<name>A0AAV7PZ12_PLEWA</name>
<feature type="non-terminal residue" evidence="6">
    <location>
        <position position="1"/>
    </location>
</feature>
<dbReference type="GO" id="GO:0005886">
    <property type="term" value="C:plasma membrane"/>
    <property type="evidence" value="ECO:0007669"/>
    <property type="project" value="TreeGrafter"/>
</dbReference>
<keyword evidence="3" id="KW-1133">Transmembrane helix</keyword>
<dbReference type="PANTHER" id="PTHR11973">
    <property type="entry name" value="CELL SURFACE GLYCOPROTEIN MUC18-RELATED"/>
    <property type="match status" value="1"/>
</dbReference>
<dbReference type="PANTHER" id="PTHR11973:SF18">
    <property type="entry name" value="CELL SURFACE GLYCOPROTEIN MUC18"/>
    <property type="match status" value="1"/>
</dbReference>
<comment type="caution">
    <text evidence="6">The sequence shown here is derived from an EMBL/GenBank/DDBJ whole genome shotgun (WGS) entry which is preliminary data.</text>
</comment>
<dbReference type="InterPro" id="IPR036179">
    <property type="entry name" value="Ig-like_dom_sf"/>
</dbReference>
<feature type="non-terminal residue" evidence="6">
    <location>
        <position position="138"/>
    </location>
</feature>
<keyword evidence="4" id="KW-0325">Glycoprotein</keyword>
<reference evidence="6" key="1">
    <citation type="journal article" date="2022" name="bioRxiv">
        <title>Sequencing and chromosome-scale assembly of the giantPleurodeles waltlgenome.</title>
        <authorList>
            <person name="Brown T."/>
            <person name="Elewa A."/>
            <person name="Iarovenko S."/>
            <person name="Subramanian E."/>
            <person name="Araus A.J."/>
            <person name="Petzold A."/>
            <person name="Susuki M."/>
            <person name="Suzuki K.-i.T."/>
            <person name="Hayashi T."/>
            <person name="Toyoda A."/>
            <person name="Oliveira C."/>
            <person name="Osipova E."/>
            <person name="Leigh N.D."/>
            <person name="Simon A."/>
            <person name="Yun M.H."/>
        </authorList>
    </citation>
    <scope>NUCLEOTIDE SEQUENCE</scope>
    <source>
        <strain evidence="6">20211129_DDA</strain>
        <tissue evidence="6">Liver</tissue>
    </source>
</reference>
<evidence type="ECO:0000259" key="5">
    <source>
        <dbReference type="PROSITE" id="PS50835"/>
    </source>
</evidence>
<keyword evidence="3" id="KW-0472">Membrane</keyword>
<dbReference type="AlphaFoldDB" id="A0AAV7PZ12"/>
<proteinExistence type="predicted"/>
<dbReference type="Gene3D" id="2.60.40.10">
    <property type="entry name" value="Immunoglobulins"/>
    <property type="match status" value="1"/>
</dbReference>
<protein>
    <recommendedName>
        <fullName evidence="5">Ig-like domain-containing protein</fullName>
    </recommendedName>
</protein>
<dbReference type="InterPro" id="IPR013783">
    <property type="entry name" value="Ig-like_fold"/>
</dbReference>
<dbReference type="PROSITE" id="PS50835">
    <property type="entry name" value="IG_LIKE"/>
    <property type="match status" value="1"/>
</dbReference>
<evidence type="ECO:0000256" key="2">
    <source>
        <dbReference type="ARBA" id="ARBA00022692"/>
    </source>
</evidence>
<organism evidence="6 7">
    <name type="scientific">Pleurodeles waltl</name>
    <name type="common">Iberian ribbed newt</name>
    <dbReference type="NCBI Taxonomy" id="8319"/>
    <lineage>
        <taxon>Eukaryota</taxon>
        <taxon>Metazoa</taxon>
        <taxon>Chordata</taxon>
        <taxon>Craniata</taxon>
        <taxon>Vertebrata</taxon>
        <taxon>Euteleostomi</taxon>
        <taxon>Amphibia</taxon>
        <taxon>Batrachia</taxon>
        <taxon>Caudata</taxon>
        <taxon>Salamandroidea</taxon>
        <taxon>Salamandridae</taxon>
        <taxon>Pleurodelinae</taxon>
        <taxon>Pleurodeles</taxon>
    </lineage>
</organism>
<dbReference type="Pfam" id="PF07686">
    <property type="entry name" value="V-set"/>
    <property type="match status" value="1"/>
</dbReference>
<evidence type="ECO:0000256" key="1">
    <source>
        <dbReference type="ARBA" id="ARBA00004479"/>
    </source>
</evidence>
<comment type="subcellular location">
    <subcellularLocation>
        <location evidence="1">Membrane</location>
        <topology evidence="1">Single-pass type I membrane protein</topology>
    </subcellularLocation>
</comment>
<feature type="domain" description="Ig-like" evidence="5">
    <location>
        <begin position="4"/>
        <end position="109"/>
    </location>
</feature>
<accession>A0AAV7PZ12</accession>
<evidence type="ECO:0000313" key="7">
    <source>
        <dbReference type="Proteomes" id="UP001066276"/>
    </source>
</evidence>
<evidence type="ECO:0000313" key="6">
    <source>
        <dbReference type="EMBL" id="KAJ1133351.1"/>
    </source>
</evidence>
<keyword evidence="7" id="KW-1185">Reference proteome</keyword>
<gene>
    <name evidence="6" type="ORF">NDU88_011646</name>
</gene>
<dbReference type="SMART" id="SM00409">
    <property type="entry name" value="IG"/>
    <property type="match status" value="1"/>
</dbReference>
<dbReference type="GO" id="GO:0005055">
    <property type="term" value="F:laminin receptor activity"/>
    <property type="evidence" value="ECO:0007669"/>
    <property type="project" value="TreeGrafter"/>
</dbReference>
<dbReference type="EMBL" id="JANPWB010000011">
    <property type="protein sequence ID" value="KAJ1133351.1"/>
    <property type="molecule type" value="Genomic_DNA"/>
</dbReference>
<dbReference type="InterPro" id="IPR051116">
    <property type="entry name" value="Surface_Rcpt/Adhesion_Mol"/>
</dbReference>
<dbReference type="InterPro" id="IPR007110">
    <property type="entry name" value="Ig-like_dom"/>
</dbReference>
<dbReference type="InterPro" id="IPR013106">
    <property type="entry name" value="Ig_V-set"/>
</dbReference>
<evidence type="ECO:0000256" key="4">
    <source>
        <dbReference type="ARBA" id="ARBA00023180"/>
    </source>
</evidence>
<dbReference type="Proteomes" id="UP001066276">
    <property type="component" value="Chromosome 7"/>
</dbReference>
<keyword evidence="2" id="KW-0812">Transmembrane</keyword>
<dbReference type="SUPFAM" id="SSF48726">
    <property type="entry name" value="Immunoglobulin"/>
    <property type="match status" value="1"/>
</dbReference>
<sequence length="138" mass="15467">CLAAVIVSVPPELEVELAKRAVIPCTYTVSGNPASRQVEWFITDKNFQRQRIAYRDETMAMVDDNTDYTSRVYMDGDFSLVINVVDIMDERPFCCQVTAGASGSGEAITNLKVFDPPEVPEVEYAESVLSVMRDRVYK</sequence>
<dbReference type="InterPro" id="IPR003599">
    <property type="entry name" value="Ig_sub"/>
</dbReference>